<protein>
    <submittedName>
        <fullName evidence="1">Uncharacterized protein</fullName>
    </submittedName>
</protein>
<keyword evidence="2" id="KW-1185">Reference proteome</keyword>
<dbReference type="Proteomes" id="UP000547879">
    <property type="component" value="Unassembled WGS sequence"/>
</dbReference>
<evidence type="ECO:0000313" key="1">
    <source>
        <dbReference type="EMBL" id="MBB6161901.1"/>
    </source>
</evidence>
<comment type="caution">
    <text evidence="1">The sequence shown here is derived from an EMBL/GenBank/DDBJ whole genome shotgun (WGS) entry which is preliminary data.</text>
</comment>
<dbReference type="EMBL" id="JACHEG010000002">
    <property type="protein sequence ID" value="MBB6161901.1"/>
    <property type="molecule type" value="Genomic_DNA"/>
</dbReference>
<evidence type="ECO:0000313" key="2">
    <source>
        <dbReference type="Proteomes" id="UP000547879"/>
    </source>
</evidence>
<gene>
    <name evidence="1" type="ORF">HNQ72_001719</name>
</gene>
<accession>A0A7W9Y4M8</accession>
<dbReference type="AlphaFoldDB" id="A0A7W9Y4M8"/>
<dbReference type="RefSeq" id="WP_183991596.1">
    <property type="nucleotide sequence ID" value="NZ_BMHW01000001.1"/>
</dbReference>
<name>A0A7W9Y4M8_9HYPH</name>
<sequence length="58" mass="6260">MLDLCLSTTSLATILANKVAIVPPYPAPSGYRWETVTESGVVVREKNQSVIELVRTAA</sequence>
<reference evidence="1 2" key="1">
    <citation type="submission" date="2020-08" db="EMBL/GenBank/DDBJ databases">
        <title>Genomic Encyclopedia of Type Strains, Phase IV (KMG-IV): sequencing the most valuable type-strain genomes for metagenomic binning, comparative biology and taxonomic classification.</title>
        <authorList>
            <person name="Goeker M."/>
        </authorList>
    </citation>
    <scope>NUCLEOTIDE SEQUENCE [LARGE SCALE GENOMIC DNA]</scope>
    <source>
        <strain evidence="1 2">DSM 100734</strain>
    </source>
</reference>
<proteinExistence type="predicted"/>
<organism evidence="1 2">
    <name type="scientific">Rhizobium wenxiniae</name>
    <dbReference type="NCBI Taxonomy" id="1737357"/>
    <lineage>
        <taxon>Bacteria</taxon>
        <taxon>Pseudomonadati</taxon>
        <taxon>Pseudomonadota</taxon>
        <taxon>Alphaproteobacteria</taxon>
        <taxon>Hyphomicrobiales</taxon>
        <taxon>Rhizobiaceae</taxon>
        <taxon>Rhizobium/Agrobacterium group</taxon>
        <taxon>Rhizobium</taxon>
    </lineage>
</organism>